<protein>
    <recommendedName>
        <fullName evidence="4">Chromosome partitioning protein, ParB family</fullName>
    </recommendedName>
</protein>
<feature type="region of interest" description="Disordered" evidence="1">
    <location>
        <begin position="1"/>
        <end position="26"/>
    </location>
</feature>
<evidence type="ECO:0000313" key="3">
    <source>
        <dbReference type="Proteomes" id="UP000199356"/>
    </source>
</evidence>
<dbReference type="Gene3D" id="3.90.1530.30">
    <property type="match status" value="1"/>
</dbReference>
<dbReference type="STRING" id="441119.SAMN04488047_13726"/>
<proteinExistence type="predicted"/>
<organism evidence="2 3">
    <name type="scientific">Tranquillimonas alkanivorans</name>
    <dbReference type="NCBI Taxonomy" id="441119"/>
    <lineage>
        <taxon>Bacteria</taxon>
        <taxon>Pseudomonadati</taxon>
        <taxon>Pseudomonadota</taxon>
        <taxon>Alphaproteobacteria</taxon>
        <taxon>Rhodobacterales</taxon>
        <taxon>Roseobacteraceae</taxon>
        <taxon>Tranquillimonas</taxon>
    </lineage>
</organism>
<sequence>MKNQVMRPKRPRESSPTEDAVPLSVSNKGVWGQASRAQTAHIVEELRSNTQRLSEAIRKGRVAVELDPSQIVDEVGSDRLGDWGNDKAFAELVENFKVRGQMQPIRVRPADPAWQPDESKPYAISENEKFILQSGRRRKAACEVLKRPVLAVITTELKDGDGTLSDLQERYFENQIRKNLTGIEFYLAVGEMAYYIRETHGSDISQRAIADRLKLPQPTVALGLKAQRFRVELEARLPAEASQRQVREILPLLEMELEGTESSDAAKRTISKGKSGHAQKCIPLEHGGDVRIKPTKSGITMIAKHVAIPEKQQAAFERDLAALLSRYQSG</sequence>
<name>A0A1I5VYB0_9RHOB</name>
<dbReference type="SUPFAM" id="SSF110849">
    <property type="entry name" value="ParB/Sulfiredoxin"/>
    <property type="match status" value="1"/>
</dbReference>
<dbReference type="EMBL" id="FOXA01000037">
    <property type="protein sequence ID" value="SFQ12441.1"/>
    <property type="molecule type" value="Genomic_DNA"/>
</dbReference>
<dbReference type="RefSeq" id="WP_143096245.1">
    <property type="nucleotide sequence ID" value="NZ_FOXA01000037.1"/>
</dbReference>
<reference evidence="2 3" key="1">
    <citation type="submission" date="2016-10" db="EMBL/GenBank/DDBJ databases">
        <authorList>
            <person name="de Groot N.N."/>
        </authorList>
    </citation>
    <scope>NUCLEOTIDE SEQUENCE [LARGE SCALE GENOMIC DNA]</scope>
    <source>
        <strain evidence="2 3">DSM 19547</strain>
    </source>
</reference>
<gene>
    <name evidence="2" type="ORF">SAMN04488047_13726</name>
</gene>
<dbReference type="OrthoDB" id="7812542at2"/>
<accession>A0A1I5VYB0</accession>
<keyword evidence="3" id="KW-1185">Reference proteome</keyword>
<evidence type="ECO:0008006" key="4">
    <source>
        <dbReference type="Google" id="ProtNLM"/>
    </source>
</evidence>
<dbReference type="AlphaFoldDB" id="A0A1I5VYB0"/>
<dbReference type="CDD" id="cd16405">
    <property type="entry name" value="RepB_like_N"/>
    <property type="match status" value="1"/>
</dbReference>
<evidence type="ECO:0000256" key="1">
    <source>
        <dbReference type="SAM" id="MobiDB-lite"/>
    </source>
</evidence>
<dbReference type="InterPro" id="IPR036086">
    <property type="entry name" value="ParB/Sulfiredoxin_sf"/>
</dbReference>
<evidence type="ECO:0000313" key="2">
    <source>
        <dbReference type="EMBL" id="SFQ12441.1"/>
    </source>
</evidence>
<dbReference type="InterPro" id="IPR037972">
    <property type="entry name" value="RepB_N"/>
</dbReference>
<dbReference type="Proteomes" id="UP000199356">
    <property type="component" value="Unassembled WGS sequence"/>
</dbReference>